<dbReference type="OrthoDB" id="9447539at2759"/>
<evidence type="ECO:0000256" key="1">
    <source>
        <dbReference type="ARBA" id="ARBA00004370"/>
    </source>
</evidence>
<keyword evidence="8" id="KW-0675">Receptor</keyword>
<keyword evidence="3 6" id="KW-1133">Transmembrane helix</keyword>
<evidence type="ECO:0000256" key="6">
    <source>
        <dbReference type="SAM" id="Phobius"/>
    </source>
</evidence>
<dbReference type="InterPro" id="IPR017452">
    <property type="entry name" value="GPCR_Rhodpsn_7TM"/>
</dbReference>
<feature type="transmembrane region" description="Helical" evidence="6">
    <location>
        <begin position="144"/>
        <end position="165"/>
    </location>
</feature>
<comment type="caution">
    <text evidence="8">The sequence shown here is derived from an EMBL/GenBank/DDBJ whole genome shotgun (WGS) entry which is preliminary data.</text>
</comment>
<evidence type="ECO:0000256" key="4">
    <source>
        <dbReference type="ARBA" id="ARBA00023136"/>
    </source>
</evidence>
<dbReference type="AlphaFoldDB" id="A0A2G8KTE1"/>
<sequence>METFKGRILSDEYNNKWNGSGVIDTYGDFFWVQLAINLTGIVGNILVIISHFMGDLYMVSVNDFVLALAFSDLIAAILLLPLPKFVEMPQNFLGKTYCILVLQDSLFWIAIKTSVFLMMVIALESAAAVRKPFLYNKIFCSKKYRLLIVLLIWMVSTASNLYHFFTDRVTDEGECEGIHDNMSINGDAENNTNTSAAADGSQEVMISLYVYTVTYIIPLFVMIIAYSLTAIRLRQNMFKMNRRNSVFARARHRVIGVVFCDIIVFIVCLTPSEIIFLLDCFGINSDVHLLQTLDGFRDILHSVYVCANPIIYTVTNPQFRLILRRLFRRPVDGKTKSTHWAPSKQPETSINMRSNSTE</sequence>
<feature type="region of interest" description="Disordered" evidence="5">
    <location>
        <begin position="334"/>
        <end position="358"/>
    </location>
</feature>
<organism evidence="8 9">
    <name type="scientific">Stichopus japonicus</name>
    <name type="common">Sea cucumber</name>
    <dbReference type="NCBI Taxonomy" id="307972"/>
    <lineage>
        <taxon>Eukaryota</taxon>
        <taxon>Metazoa</taxon>
        <taxon>Echinodermata</taxon>
        <taxon>Eleutherozoa</taxon>
        <taxon>Echinozoa</taxon>
        <taxon>Holothuroidea</taxon>
        <taxon>Aspidochirotacea</taxon>
        <taxon>Aspidochirotida</taxon>
        <taxon>Stichopodidae</taxon>
        <taxon>Apostichopus</taxon>
    </lineage>
</organism>
<evidence type="ECO:0000256" key="2">
    <source>
        <dbReference type="ARBA" id="ARBA00022692"/>
    </source>
</evidence>
<evidence type="ECO:0000256" key="3">
    <source>
        <dbReference type="ARBA" id="ARBA00022989"/>
    </source>
</evidence>
<dbReference type="GO" id="GO:0016020">
    <property type="term" value="C:membrane"/>
    <property type="evidence" value="ECO:0007669"/>
    <property type="project" value="UniProtKB-SubCell"/>
</dbReference>
<protein>
    <submittedName>
        <fullName evidence="8">Putative D(2)-like dopamine receptor</fullName>
    </submittedName>
</protein>
<dbReference type="CDD" id="cd00637">
    <property type="entry name" value="7tm_classA_rhodopsin-like"/>
    <property type="match status" value="1"/>
</dbReference>
<evidence type="ECO:0000256" key="5">
    <source>
        <dbReference type="SAM" id="MobiDB-lite"/>
    </source>
</evidence>
<comment type="subcellular location">
    <subcellularLocation>
        <location evidence="1">Membrane</location>
    </subcellularLocation>
</comment>
<name>A0A2G8KTE1_STIJA</name>
<keyword evidence="2 6" id="KW-0812">Transmembrane</keyword>
<dbReference type="Gene3D" id="1.20.1070.10">
    <property type="entry name" value="Rhodopsin 7-helix transmembrane proteins"/>
    <property type="match status" value="1"/>
</dbReference>
<feature type="compositionally biased region" description="Polar residues" evidence="5">
    <location>
        <begin position="345"/>
        <end position="358"/>
    </location>
</feature>
<dbReference type="GO" id="GO:0004930">
    <property type="term" value="F:G protein-coupled receptor activity"/>
    <property type="evidence" value="ECO:0007669"/>
    <property type="project" value="InterPro"/>
</dbReference>
<feature type="transmembrane region" description="Helical" evidence="6">
    <location>
        <begin position="30"/>
        <end position="52"/>
    </location>
</feature>
<dbReference type="Proteomes" id="UP000230750">
    <property type="component" value="Unassembled WGS sequence"/>
</dbReference>
<feature type="transmembrane region" description="Helical" evidence="6">
    <location>
        <begin position="64"/>
        <end position="86"/>
    </location>
</feature>
<dbReference type="STRING" id="307972.A0A2G8KTE1"/>
<dbReference type="PANTHER" id="PTHR45698:SF1">
    <property type="entry name" value="TRACE AMINE-ASSOCIATED RECEPTOR 13C-LIKE"/>
    <property type="match status" value="1"/>
</dbReference>
<dbReference type="EMBL" id="MRZV01000382">
    <property type="protein sequence ID" value="PIK51242.1"/>
    <property type="molecule type" value="Genomic_DNA"/>
</dbReference>
<dbReference type="SUPFAM" id="SSF81321">
    <property type="entry name" value="Family A G protein-coupled receptor-like"/>
    <property type="match status" value="1"/>
</dbReference>
<gene>
    <name evidence="8" type="ORF">BSL78_11845</name>
</gene>
<accession>A0A2G8KTE1</accession>
<feature type="transmembrane region" description="Helical" evidence="6">
    <location>
        <begin position="106"/>
        <end position="123"/>
    </location>
</feature>
<dbReference type="Pfam" id="PF00001">
    <property type="entry name" value="7tm_1"/>
    <property type="match status" value="1"/>
</dbReference>
<evidence type="ECO:0000259" key="7">
    <source>
        <dbReference type="PROSITE" id="PS50262"/>
    </source>
</evidence>
<feature type="domain" description="G-protein coupled receptors family 1 profile" evidence="7">
    <location>
        <begin position="43"/>
        <end position="312"/>
    </location>
</feature>
<keyword evidence="9" id="KW-1185">Reference proteome</keyword>
<reference evidence="8 9" key="1">
    <citation type="journal article" date="2017" name="PLoS Biol.">
        <title>The sea cucumber genome provides insights into morphological evolution and visceral regeneration.</title>
        <authorList>
            <person name="Zhang X."/>
            <person name="Sun L."/>
            <person name="Yuan J."/>
            <person name="Sun Y."/>
            <person name="Gao Y."/>
            <person name="Zhang L."/>
            <person name="Li S."/>
            <person name="Dai H."/>
            <person name="Hamel J.F."/>
            <person name="Liu C."/>
            <person name="Yu Y."/>
            <person name="Liu S."/>
            <person name="Lin W."/>
            <person name="Guo K."/>
            <person name="Jin S."/>
            <person name="Xu P."/>
            <person name="Storey K.B."/>
            <person name="Huan P."/>
            <person name="Zhang T."/>
            <person name="Zhou Y."/>
            <person name="Zhang J."/>
            <person name="Lin C."/>
            <person name="Li X."/>
            <person name="Xing L."/>
            <person name="Huo D."/>
            <person name="Sun M."/>
            <person name="Wang L."/>
            <person name="Mercier A."/>
            <person name="Li F."/>
            <person name="Yang H."/>
            <person name="Xiang J."/>
        </authorList>
    </citation>
    <scope>NUCLEOTIDE SEQUENCE [LARGE SCALE GENOMIC DNA]</scope>
    <source>
        <strain evidence="8">Shaxun</strain>
        <tissue evidence="8">Muscle</tissue>
    </source>
</reference>
<feature type="transmembrane region" description="Helical" evidence="6">
    <location>
        <begin position="254"/>
        <end position="278"/>
    </location>
</feature>
<dbReference type="PRINTS" id="PR00237">
    <property type="entry name" value="GPCRRHODOPSN"/>
</dbReference>
<keyword evidence="4 6" id="KW-0472">Membrane</keyword>
<evidence type="ECO:0000313" key="8">
    <source>
        <dbReference type="EMBL" id="PIK51242.1"/>
    </source>
</evidence>
<proteinExistence type="predicted"/>
<dbReference type="PROSITE" id="PS50262">
    <property type="entry name" value="G_PROTEIN_RECEP_F1_2"/>
    <property type="match status" value="1"/>
</dbReference>
<dbReference type="InterPro" id="IPR000276">
    <property type="entry name" value="GPCR_Rhodpsn"/>
</dbReference>
<feature type="transmembrane region" description="Helical" evidence="6">
    <location>
        <begin position="208"/>
        <end position="233"/>
    </location>
</feature>
<evidence type="ECO:0000313" key="9">
    <source>
        <dbReference type="Proteomes" id="UP000230750"/>
    </source>
</evidence>
<dbReference type="PANTHER" id="PTHR45698">
    <property type="entry name" value="TRACE AMINE-ASSOCIATED RECEPTOR 19N-RELATED"/>
    <property type="match status" value="1"/>
</dbReference>